<dbReference type="AlphaFoldDB" id="E3KBC3"/>
<organism evidence="5 6">
    <name type="scientific">Puccinia graminis f. sp. tritici (strain CRL 75-36-700-3 / race SCCL)</name>
    <name type="common">Black stem rust fungus</name>
    <dbReference type="NCBI Taxonomy" id="418459"/>
    <lineage>
        <taxon>Eukaryota</taxon>
        <taxon>Fungi</taxon>
        <taxon>Dikarya</taxon>
        <taxon>Basidiomycota</taxon>
        <taxon>Pucciniomycotina</taxon>
        <taxon>Pucciniomycetes</taxon>
        <taxon>Pucciniales</taxon>
        <taxon>Pucciniaceae</taxon>
        <taxon>Puccinia</taxon>
    </lineage>
</organism>
<dbReference type="GeneID" id="10533179"/>
<dbReference type="InterPro" id="IPR054573">
    <property type="entry name" value="PP2A/SF3B1-like_HEAT"/>
</dbReference>
<feature type="repeat" description="HEAT" evidence="3">
    <location>
        <begin position="166"/>
        <end position="204"/>
    </location>
</feature>
<feature type="repeat" description="HEAT" evidence="3">
    <location>
        <begin position="639"/>
        <end position="677"/>
    </location>
</feature>
<dbReference type="GO" id="GO:0005829">
    <property type="term" value="C:cytosol"/>
    <property type="evidence" value="ECO:0000318"/>
    <property type="project" value="GO_Central"/>
</dbReference>
<dbReference type="GO" id="GO:0019888">
    <property type="term" value="F:protein phosphatase regulator activity"/>
    <property type="evidence" value="ECO:0000318"/>
    <property type="project" value="GO_Central"/>
</dbReference>
<dbReference type="GO" id="GO:0005634">
    <property type="term" value="C:nucleus"/>
    <property type="evidence" value="ECO:0000318"/>
    <property type="project" value="GO_Central"/>
</dbReference>
<gene>
    <name evidence="5" type="ORF">PGTG_07885</name>
</gene>
<feature type="domain" description="Phosphatase PP2A regulatory subunit A/Splicing factor 3B subunit 1-like HEAT repeat" evidence="4">
    <location>
        <begin position="433"/>
        <end position="509"/>
    </location>
</feature>
<feature type="repeat" description="HEAT" evidence="3">
    <location>
        <begin position="478"/>
        <end position="516"/>
    </location>
</feature>
<feature type="repeat" description="HEAT" evidence="3">
    <location>
        <begin position="400"/>
        <end position="438"/>
    </location>
</feature>
<dbReference type="KEGG" id="pgr:PGTG_07885"/>
<dbReference type="OrthoDB" id="340346at2759"/>
<dbReference type="Pfam" id="PF22646">
    <property type="entry name" value="PPP2R1A-like_HEAT"/>
    <property type="match status" value="2"/>
</dbReference>
<dbReference type="GO" id="GO:0051754">
    <property type="term" value="P:meiotic sister chromatid cohesion, centromeric"/>
    <property type="evidence" value="ECO:0000318"/>
    <property type="project" value="GO_Central"/>
</dbReference>
<dbReference type="InterPro" id="IPR016024">
    <property type="entry name" value="ARM-type_fold"/>
</dbReference>
<dbReference type="Gene3D" id="1.25.10.10">
    <property type="entry name" value="Leucine-rich Repeat Variant"/>
    <property type="match status" value="1"/>
</dbReference>
<reference evidence="6" key="2">
    <citation type="journal article" date="2011" name="Proc. Natl. Acad. Sci. U.S.A.">
        <title>Obligate biotrophy features unraveled by the genomic analysis of rust fungi.</title>
        <authorList>
            <person name="Duplessis S."/>
            <person name="Cuomo C.A."/>
            <person name="Lin Y.-C."/>
            <person name="Aerts A."/>
            <person name="Tisserant E."/>
            <person name="Veneault-Fourrey C."/>
            <person name="Joly D.L."/>
            <person name="Hacquard S."/>
            <person name="Amselem J."/>
            <person name="Cantarel B.L."/>
            <person name="Chiu R."/>
            <person name="Coutinho P.M."/>
            <person name="Feau N."/>
            <person name="Field M."/>
            <person name="Frey P."/>
            <person name="Gelhaye E."/>
            <person name="Goldberg J."/>
            <person name="Grabherr M.G."/>
            <person name="Kodira C.D."/>
            <person name="Kohler A."/>
            <person name="Kuees U."/>
            <person name="Lindquist E.A."/>
            <person name="Lucas S.M."/>
            <person name="Mago R."/>
            <person name="Mauceli E."/>
            <person name="Morin E."/>
            <person name="Murat C."/>
            <person name="Pangilinan J.L."/>
            <person name="Park R."/>
            <person name="Pearson M."/>
            <person name="Quesneville H."/>
            <person name="Rouhier N."/>
            <person name="Sakthikumar S."/>
            <person name="Salamov A.A."/>
            <person name="Schmutz J."/>
            <person name="Selles B."/>
            <person name="Shapiro H."/>
            <person name="Tanguay P."/>
            <person name="Tuskan G.A."/>
            <person name="Henrissat B."/>
            <person name="Van de Peer Y."/>
            <person name="Rouze P."/>
            <person name="Ellis J.G."/>
            <person name="Dodds P.N."/>
            <person name="Schein J.E."/>
            <person name="Zhong S."/>
            <person name="Hamelin R.C."/>
            <person name="Grigoriev I.V."/>
            <person name="Szabo L.J."/>
            <person name="Martin F."/>
        </authorList>
    </citation>
    <scope>NUCLEOTIDE SEQUENCE [LARGE SCALE GENOMIC DNA]</scope>
    <source>
        <strain evidence="6">CRL 75-36-700-3 / race SCCL</strain>
    </source>
</reference>
<name>E3KBC3_PUCGT</name>
<keyword evidence="6" id="KW-1185">Reference proteome</keyword>
<dbReference type="STRING" id="418459.E3KBC3"/>
<dbReference type="PANTHER" id="PTHR10648:SF4">
    <property type="entry name" value="PROTEIN PHOSPHATASE 2 (FORMERLY 2A), REGULATORY SUBUNIT A, BETA ISOFORM-RELATED"/>
    <property type="match status" value="1"/>
</dbReference>
<dbReference type="RefSeq" id="XP_003326055.1">
    <property type="nucleotide sequence ID" value="XM_003326007.2"/>
</dbReference>
<proteinExistence type="inferred from homology"/>
<dbReference type="OMA" id="NRVEAMQ"/>
<dbReference type="InterPro" id="IPR021133">
    <property type="entry name" value="HEAT_type_2"/>
</dbReference>
<feature type="repeat" description="HEAT" evidence="3">
    <location>
        <begin position="243"/>
        <end position="281"/>
    </location>
</feature>
<feature type="repeat" description="HEAT" evidence="3">
    <location>
        <begin position="282"/>
        <end position="320"/>
    </location>
</feature>
<dbReference type="PROSITE" id="PS50077">
    <property type="entry name" value="HEAT_REPEAT"/>
    <property type="match status" value="10"/>
</dbReference>
<feature type="repeat" description="HEAT" evidence="3">
    <location>
        <begin position="322"/>
        <end position="360"/>
    </location>
</feature>
<dbReference type="SUPFAM" id="SSF48371">
    <property type="entry name" value="ARM repeat"/>
    <property type="match status" value="1"/>
</dbReference>
<comment type="similarity">
    <text evidence="2">Belongs to the phosphatase 2A regulatory subunit A family.</text>
</comment>
<dbReference type="GO" id="GO:0005737">
    <property type="term" value="C:cytoplasm"/>
    <property type="evidence" value="ECO:0000318"/>
    <property type="project" value="GO_Central"/>
</dbReference>
<dbReference type="FunFam" id="1.25.10.10:FF:000011">
    <property type="entry name" value="Serine/threonine-protein phosphatase 2A regulatory subunit A alpha isoform"/>
    <property type="match status" value="1"/>
</dbReference>
<dbReference type="eggNOG" id="KOG0211">
    <property type="taxonomic scope" value="Eukaryota"/>
</dbReference>
<dbReference type="PANTHER" id="PTHR10648">
    <property type="entry name" value="SERINE/THREONINE-PROTEIN PHOSPHATASE PP2A 65 KDA REGULATORY SUBUNIT"/>
    <property type="match status" value="1"/>
</dbReference>
<feature type="repeat" description="HEAT" evidence="3">
    <location>
        <begin position="361"/>
        <end position="399"/>
    </location>
</feature>
<dbReference type="GO" id="GO:0051225">
    <property type="term" value="P:spindle assembly"/>
    <property type="evidence" value="ECO:0000318"/>
    <property type="project" value="GO_Central"/>
</dbReference>
<evidence type="ECO:0000259" key="4">
    <source>
        <dbReference type="Pfam" id="PF22646"/>
    </source>
</evidence>
<evidence type="ECO:0000313" key="5">
    <source>
        <dbReference type="EMBL" id="EFP81636.1"/>
    </source>
</evidence>
<evidence type="ECO:0000256" key="2">
    <source>
        <dbReference type="ARBA" id="ARBA00038332"/>
    </source>
</evidence>
<reference key="1">
    <citation type="submission" date="2007-01" db="EMBL/GenBank/DDBJ databases">
        <title>The Genome Sequence of Puccinia graminis f. sp. tritici Strain CRL 75-36-700-3.</title>
        <authorList>
            <consortium name="The Broad Institute Genome Sequencing Platform"/>
            <person name="Birren B."/>
            <person name="Lander E."/>
            <person name="Galagan J."/>
            <person name="Nusbaum C."/>
            <person name="Devon K."/>
            <person name="Cuomo C."/>
            <person name="Jaffe D."/>
            <person name="Butler J."/>
            <person name="Alvarez P."/>
            <person name="Gnerre S."/>
            <person name="Grabherr M."/>
            <person name="Mauceli E."/>
            <person name="Brockman W."/>
            <person name="Young S."/>
            <person name="LaButti K."/>
            <person name="Sykes S."/>
            <person name="DeCaprio D."/>
            <person name="Crawford M."/>
            <person name="Koehrsen M."/>
            <person name="Engels R."/>
            <person name="Montgomery P."/>
            <person name="Pearson M."/>
            <person name="Howarth C."/>
            <person name="Larson L."/>
            <person name="White J."/>
            <person name="Zeng Q."/>
            <person name="Kodira C."/>
            <person name="Yandava C."/>
            <person name="Alvarado L."/>
            <person name="O'Leary S."/>
            <person name="Szabo L."/>
            <person name="Dean R."/>
            <person name="Schein J."/>
        </authorList>
    </citation>
    <scope>NUCLEOTIDE SEQUENCE</scope>
    <source>
        <strain>CRL 75-36-700-3</strain>
    </source>
</reference>
<dbReference type="VEuPathDB" id="FungiDB:PGTG_07885"/>
<dbReference type="EMBL" id="DS178279">
    <property type="protein sequence ID" value="EFP81636.1"/>
    <property type="molecule type" value="Genomic_DNA"/>
</dbReference>
<evidence type="ECO:0000313" key="6">
    <source>
        <dbReference type="Proteomes" id="UP000008783"/>
    </source>
</evidence>
<dbReference type="InterPro" id="IPR051023">
    <property type="entry name" value="PP2A_Regulatory_Subunit_A"/>
</dbReference>
<feature type="repeat" description="HEAT" evidence="3">
    <location>
        <begin position="556"/>
        <end position="592"/>
    </location>
</feature>
<dbReference type="HOGENOM" id="CLU_015533_2_1_1"/>
<evidence type="ECO:0000256" key="3">
    <source>
        <dbReference type="PROSITE-ProRule" id="PRU00103"/>
    </source>
</evidence>
<dbReference type="InterPro" id="IPR011989">
    <property type="entry name" value="ARM-like"/>
</dbReference>
<keyword evidence="1" id="KW-0677">Repeat</keyword>
<dbReference type="Proteomes" id="UP000008783">
    <property type="component" value="Unassembled WGS sequence"/>
</dbReference>
<dbReference type="GO" id="GO:0000159">
    <property type="term" value="C:protein phosphatase type 2A complex"/>
    <property type="evidence" value="ECO:0000318"/>
    <property type="project" value="GO_Central"/>
</dbReference>
<protein>
    <submittedName>
        <fullName evidence="5">Protein phosphatase 2 (Formerly 2A), regulatory subunit A</fullName>
    </submittedName>
</protein>
<evidence type="ECO:0000256" key="1">
    <source>
        <dbReference type="ARBA" id="ARBA00022737"/>
    </source>
</evidence>
<dbReference type="InParanoid" id="E3KBC3"/>
<sequence length="682" mass="74652">MSVLHNVARFDRGEDDYVSTEFDLSASACARSTSPAFSQCSLLTINLPIKNQPLHTIPQTMMAEPQHINPPQFDPALVHHSGLTGMHPLAVLIDELKSDDVSARLTSIHRLTTIALALGPQRTRDELIPFITEGMDDEDEVLLALAGELNAAFVEFLGGPEHAHLLLVPLENLGTVEETLIRDKAAESLTQIAALLSPQQLEEYYVPAMKRLSVAEWFTSRATSTSLYAAAYAKVSDTTKDEMRRMYSALCADETPMVRRAAAKELGPFAKVLAQNHLVADAIPVFRKLAADDQDSVRLLTVDALIAIASSLPDKAVCKQQLGSTMKAMVSDKSWRVRYMIADHFVQLAESAGEDVVREELVGAYVHLLKDNEAEVRTAAAGQIPGFCKLIDREVILSRVLICVRELASDTSQYVRAALGTQVAGLAPLLGKEATIEHLLSLFLQLLKDEFADVRLNIISKLEQVNEVIGIELLSQALLPAIMELSEDKQWRVRQAIIEYIPLLATQLGVSFFDDQLAGLCMAWLNDAVYSIRESATINLRKLTEVFGVEWAKATILPKVLAMAKDANYLHRMTTIFAIRTMAPALDVEVIKGPVLDSVISLVSDPIPNIRFNTAKAFQTLAITVAGQPGGKEVARDKILPNLAKLRDDPDADVKFFTEEALADAAAVASGEQAGARDTQMK</sequence>
<accession>E3KBC3</accession>
<feature type="domain" description="Phosphatase PP2A regulatory subunit A/Splicing factor 3B subunit 1-like HEAT repeat" evidence="4">
    <location>
        <begin position="354"/>
        <end position="431"/>
    </location>
</feature>
<feature type="repeat" description="HEAT" evidence="3">
    <location>
        <begin position="439"/>
        <end position="476"/>
    </location>
</feature>